<gene>
    <name evidence="3" type="ORF">MYCFIDRAFT_186418</name>
</gene>
<evidence type="ECO:0000256" key="2">
    <source>
        <dbReference type="ARBA" id="ARBA00023239"/>
    </source>
</evidence>
<keyword evidence="2" id="KW-0456">Lyase</keyword>
<proteinExistence type="predicted"/>
<dbReference type="RefSeq" id="XP_007923458.1">
    <property type="nucleotide sequence ID" value="XM_007925267.1"/>
</dbReference>
<dbReference type="PANTHER" id="PTHR10067">
    <property type="entry name" value="PHOSPHATIDYLSERINE DECARBOXYLASE"/>
    <property type="match status" value="1"/>
</dbReference>
<organism evidence="3 4">
    <name type="scientific">Pseudocercospora fijiensis (strain CIRAD86)</name>
    <name type="common">Black leaf streak disease fungus</name>
    <name type="synonym">Mycosphaerella fijiensis</name>
    <dbReference type="NCBI Taxonomy" id="383855"/>
    <lineage>
        <taxon>Eukaryota</taxon>
        <taxon>Fungi</taxon>
        <taxon>Dikarya</taxon>
        <taxon>Ascomycota</taxon>
        <taxon>Pezizomycotina</taxon>
        <taxon>Dothideomycetes</taxon>
        <taxon>Dothideomycetidae</taxon>
        <taxon>Mycosphaerellales</taxon>
        <taxon>Mycosphaerellaceae</taxon>
        <taxon>Pseudocercospora</taxon>
    </lineage>
</organism>
<dbReference type="OrthoDB" id="5973539at2759"/>
<sequence length="282" mass="31031">MCWIVSTTGREVFWLYYGFRQEKSLQWKRTQAILKEQSVEMGEQYDAPESVDLILPFIESFHLQDRYACSAQGARSEEVFQASTNSLLTVFPTIDLAQKFWIKGFGFSLEGLLGSKELAQDFDGGSINIARLATQDYHRWHAPTSGTVDSITDIPGTYYTVNPQAINEPGTLDVFCENKRSVMMLKRAATGSRVALIAVGAMLVGSIRYNPGIQQGAEVTGGQCLGAFLYGGSTVIVLYPENEVELDQDLVKNSTESVCETLVRVGERVEAEYGCGSGSGGW</sequence>
<dbReference type="GO" id="GO:0004609">
    <property type="term" value="F:phosphatidylserine decarboxylase activity"/>
    <property type="evidence" value="ECO:0007669"/>
    <property type="project" value="InterPro"/>
</dbReference>
<evidence type="ECO:0000256" key="1">
    <source>
        <dbReference type="ARBA" id="ARBA00022793"/>
    </source>
</evidence>
<name>M3AN66_PSEFD</name>
<evidence type="ECO:0000313" key="3">
    <source>
        <dbReference type="EMBL" id="EME86046.1"/>
    </source>
</evidence>
<dbReference type="Pfam" id="PF02666">
    <property type="entry name" value="PS_Dcarbxylase"/>
    <property type="match status" value="1"/>
</dbReference>
<keyword evidence="1" id="KW-0210">Decarboxylase</keyword>
<reference evidence="3 4" key="1">
    <citation type="journal article" date="2012" name="PLoS Pathog.">
        <title>Diverse lifestyles and strategies of plant pathogenesis encoded in the genomes of eighteen Dothideomycetes fungi.</title>
        <authorList>
            <person name="Ohm R.A."/>
            <person name="Feau N."/>
            <person name="Henrissat B."/>
            <person name="Schoch C.L."/>
            <person name="Horwitz B.A."/>
            <person name="Barry K.W."/>
            <person name="Condon B.J."/>
            <person name="Copeland A.C."/>
            <person name="Dhillon B."/>
            <person name="Glaser F."/>
            <person name="Hesse C.N."/>
            <person name="Kosti I."/>
            <person name="LaButti K."/>
            <person name="Lindquist E.A."/>
            <person name="Lucas S."/>
            <person name="Salamov A.A."/>
            <person name="Bradshaw R.E."/>
            <person name="Ciuffetti L."/>
            <person name="Hamelin R.C."/>
            <person name="Kema G.H.J."/>
            <person name="Lawrence C."/>
            <person name="Scott J.A."/>
            <person name="Spatafora J.W."/>
            <person name="Turgeon B.G."/>
            <person name="de Wit P.J.G.M."/>
            <person name="Zhong S."/>
            <person name="Goodwin S.B."/>
            <person name="Grigoriev I.V."/>
        </authorList>
    </citation>
    <scope>NUCLEOTIDE SEQUENCE [LARGE SCALE GENOMIC DNA]</scope>
    <source>
        <strain evidence="3 4">CIRAD86</strain>
    </source>
</reference>
<dbReference type="PANTHER" id="PTHR10067:SF17">
    <property type="entry name" value="PHOSPHATIDYLSERINE DECARBOXYLASE PROENZYME 2"/>
    <property type="match status" value="1"/>
</dbReference>
<dbReference type="HOGENOM" id="CLU_029061_2_1_1"/>
<dbReference type="EMBL" id="KB446556">
    <property type="protein sequence ID" value="EME86046.1"/>
    <property type="molecule type" value="Genomic_DNA"/>
</dbReference>
<dbReference type="eggNOG" id="KOG2419">
    <property type="taxonomic scope" value="Eukaryota"/>
</dbReference>
<dbReference type="InterPro" id="IPR003817">
    <property type="entry name" value="PS_Dcarbxylase"/>
</dbReference>
<dbReference type="Proteomes" id="UP000016932">
    <property type="component" value="Unassembled WGS sequence"/>
</dbReference>
<dbReference type="KEGG" id="pfj:MYCFIDRAFT_186418"/>
<dbReference type="STRING" id="383855.M3AN66"/>
<evidence type="ECO:0008006" key="5">
    <source>
        <dbReference type="Google" id="ProtNLM"/>
    </source>
</evidence>
<evidence type="ECO:0000313" key="4">
    <source>
        <dbReference type="Proteomes" id="UP000016932"/>
    </source>
</evidence>
<keyword evidence="4" id="KW-1185">Reference proteome</keyword>
<dbReference type="VEuPathDB" id="FungiDB:MYCFIDRAFT_186418"/>
<dbReference type="AlphaFoldDB" id="M3AN66"/>
<dbReference type="GO" id="GO:0008654">
    <property type="term" value="P:phospholipid biosynthetic process"/>
    <property type="evidence" value="ECO:0007669"/>
    <property type="project" value="InterPro"/>
</dbReference>
<protein>
    <recommendedName>
        <fullName evidence="5">Phosphatidylserine decarboxylase</fullName>
    </recommendedName>
</protein>
<dbReference type="GeneID" id="19334856"/>
<accession>M3AN66</accession>